<dbReference type="Gene3D" id="3.10.350.10">
    <property type="entry name" value="LysM domain"/>
    <property type="match status" value="1"/>
</dbReference>
<feature type="domain" description="LysM" evidence="1">
    <location>
        <begin position="72"/>
        <end position="121"/>
    </location>
</feature>
<dbReference type="InterPro" id="IPR018392">
    <property type="entry name" value="LysM"/>
</dbReference>
<reference evidence="3" key="1">
    <citation type="journal article" date="2019" name="Int. J. Syst. Evol. Microbiol.">
        <title>The Global Catalogue of Microorganisms (GCM) 10K type strain sequencing project: providing services to taxonomists for standard genome sequencing and annotation.</title>
        <authorList>
            <consortium name="The Broad Institute Genomics Platform"/>
            <consortium name="The Broad Institute Genome Sequencing Center for Infectious Disease"/>
            <person name="Wu L."/>
            <person name="Ma J."/>
        </authorList>
    </citation>
    <scope>NUCLEOTIDE SEQUENCE [LARGE SCALE GENOMIC DNA]</scope>
    <source>
        <strain evidence="3">CGMCC 1.10698</strain>
    </source>
</reference>
<gene>
    <name evidence="2" type="ORF">ACFOW9_13310</name>
</gene>
<dbReference type="CDD" id="cd00118">
    <property type="entry name" value="LysM"/>
    <property type="match status" value="1"/>
</dbReference>
<evidence type="ECO:0000313" key="2">
    <source>
        <dbReference type="EMBL" id="MFC4266583.1"/>
    </source>
</evidence>
<proteinExistence type="predicted"/>
<dbReference type="Proteomes" id="UP001595773">
    <property type="component" value="Unassembled WGS sequence"/>
</dbReference>
<evidence type="ECO:0000313" key="3">
    <source>
        <dbReference type="Proteomes" id="UP001595773"/>
    </source>
</evidence>
<dbReference type="EMBL" id="JBHSCQ010000022">
    <property type="protein sequence ID" value="MFC4266583.1"/>
    <property type="molecule type" value="Genomic_DNA"/>
</dbReference>
<keyword evidence="3" id="KW-1185">Reference proteome</keyword>
<protein>
    <submittedName>
        <fullName evidence="2">LysM peptidoglycan-binding domain-containing protein</fullName>
    </submittedName>
</protein>
<accession>A0ABV8R382</accession>
<organism evidence="2 3">
    <name type="scientific">Arthrobacter cryoconiti</name>
    <dbReference type="NCBI Taxonomy" id="748907"/>
    <lineage>
        <taxon>Bacteria</taxon>
        <taxon>Bacillati</taxon>
        <taxon>Actinomycetota</taxon>
        <taxon>Actinomycetes</taxon>
        <taxon>Micrococcales</taxon>
        <taxon>Micrococcaceae</taxon>
        <taxon>Arthrobacter</taxon>
    </lineage>
</organism>
<dbReference type="Pfam" id="PF01476">
    <property type="entry name" value="LysM"/>
    <property type="match status" value="1"/>
</dbReference>
<dbReference type="SUPFAM" id="SSF54106">
    <property type="entry name" value="LysM domain"/>
    <property type="match status" value="1"/>
</dbReference>
<evidence type="ECO:0000259" key="1">
    <source>
        <dbReference type="PROSITE" id="PS51782"/>
    </source>
</evidence>
<dbReference type="PROSITE" id="PS51782">
    <property type="entry name" value="LYSM"/>
    <property type="match status" value="1"/>
</dbReference>
<dbReference type="InterPro" id="IPR036779">
    <property type="entry name" value="LysM_dom_sf"/>
</dbReference>
<name>A0ABV8R382_9MICC</name>
<dbReference type="RefSeq" id="WP_230066166.1">
    <property type="nucleotide sequence ID" value="NZ_BAABLL010000010.1"/>
</dbReference>
<sequence>MSAMVNSSVGPARRKDPLTLTRKGRMLFLGIPALMVSAALLFALIAVLLGSFASPANASTGINALDMTDYAAAVTVLQGDSLWTIAAASDPSRDVREVVSEIVALNDLSSSVLQAGQQLYVPIHK</sequence>
<dbReference type="SMART" id="SM00257">
    <property type="entry name" value="LysM"/>
    <property type="match status" value="1"/>
</dbReference>
<comment type="caution">
    <text evidence="2">The sequence shown here is derived from an EMBL/GenBank/DDBJ whole genome shotgun (WGS) entry which is preliminary data.</text>
</comment>